<evidence type="ECO:0000256" key="2">
    <source>
        <dbReference type="ARBA" id="ARBA00022692"/>
    </source>
</evidence>
<feature type="compositionally biased region" description="Basic and acidic residues" evidence="5">
    <location>
        <begin position="100"/>
        <end position="112"/>
    </location>
</feature>
<dbReference type="Pfam" id="PF09320">
    <property type="entry name" value="DUF1977"/>
    <property type="match status" value="1"/>
</dbReference>
<dbReference type="GO" id="GO:0005789">
    <property type="term" value="C:endoplasmic reticulum membrane"/>
    <property type="evidence" value="ECO:0007669"/>
    <property type="project" value="TreeGrafter"/>
</dbReference>
<dbReference type="SUPFAM" id="SSF46565">
    <property type="entry name" value="Chaperone J-domain"/>
    <property type="match status" value="1"/>
</dbReference>
<dbReference type="Proteomes" id="UP000749646">
    <property type="component" value="Unassembled WGS sequence"/>
</dbReference>
<evidence type="ECO:0000313" key="8">
    <source>
        <dbReference type="Proteomes" id="UP000749646"/>
    </source>
</evidence>
<dbReference type="PROSITE" id="PS50076">
    <property type="entry name" value="DNAJ_2"/>
    <property type="match status" value="1"/>
</dbReference>
<comment type="subcellular location">
    <subcellularLocation>
        <location evidence="1">Membrane</location>
        <topology evidence="1">Single-pass membrane protein</topology>
    </subcellularLocation>
</comment>
<dbReference type="PANTHER" id="PTHR43908:SF3">
    <property type="entry name" value="AT29763P-RELATED"/>
    <property type="match status" value="1"/>
</dbReference>
<feature type="region of interest" description="Disordered" evidence="5">
    <location>
        <begin position="55"/>
        <end position="113"/>
    </location>
</feature>
<keyword evidence="8" id="KW-1185">Reference proteome</keyword>
<dbReference type="Pfam" id="PF00226">
    <property type="entry name" value="DnaJ"/>
    <property type="match status" value="1"/>
</dbReference>
<dbReference type="InterPro" id="IPR036869">
    <property type="entry name" value="J_dom_sf"/>
</dbReference>
<dbReference type="Gene3D" id="1.10.287.110">
    <property type="entry name" value="DnaJ domain"/>
    <property type="match status" value="1"/>
</dbReference>
<evidence type="ECO:0000256" key="1">
    <source>
        <dbReference type="ARBA" id="ARBA00004167"/>
    </source>
</evidence>
<dbReference type="InterPro" id="IPR015399">
    <property type="entry name" value="DUF1977_DnaJ-like"/>
</dbReference>
<keyword evidence="2" id="KW-0812">Transmembrane</keyword>
<dbReference type="OrthoDB" id="1507364at2759"/>
<gene>
    <name evidence="7" type="ORF">BGZ65_007200</name>
</gene>
<dbReference type="GO" id="GO:0030544">
    <property type="term" value="F:Hsp70 protein binding"/>
    <property type="evidence" value="ECO:0007669"/>
    <property type="project" value="TreeGrafter"/>
</dbReference>
<feature type="domain" description="J" evidence="6">
    <location>
        <begin position="127"/>
        <end position="191"/>
    </location>
</feature>
<protein>
    <recommendedName>
        <fullName evidence="6">J domain-containing protein</fullName>
    </recommendedName>
</protein>
<dbReference type="PRINTS" id="PR00625">
    <property type="entry name" value="JDOMAIN"/>
</dbReference>
<dbReference type="InterPro" id="IPR001623">
    <property type="entry name" value="DnaJ_domain"/>
</dbReference>
<evidence type="ECO:0000256" key="5">
    <source>
        <dbReference type="SAM" id="MobiDB-lite"/>
    </source>
</evidence>
<accession>A0A9P6LXH7</accession>
<dbReference type="SMART" id="SM00271">
    <property type="entry name" value="DnaJ"/>
    <property type="match status" value="1"/>
</dbReference>
<dbReference type="AlphaFoldDB" id="A0A9P6LXH7"/>
<dbReference type="GO" id="GO:0071218">
    <property type="term" value="P:cellular response to misfolded protein"/>
    <property type="evidence" value="ECO:0007669"/>
    <property type="project" value="TreeGrafter"/>
</dbReference>
<dbReference type="EMBL" id="JAAAHW010007275">
    <property type="protein sequence ID" value="KAF9949604.1"/>
    <property type="molecule type" value="Genomic_DNA"/>
</dbReference>
<keyword evidence="3" id="KW-1133">Transmembrane helix</keyword>
<dbReference type="InterPro" id="IPR051100">
    <property type="entry name" value="DnaJ_subfamily_B/C"/>
</dbReference>
<evidence type="ECO:0000256" key="4">
    <source>
        <dbReference type="ARBA" id="ARBA00023136"/>
    </source>
</evidence>
<reference evidence="7" key="1">
    <citation type="journal article" date="2020" name="Fungal Divers.">
        <title>Resolving the Mortierellaceae phylogeny through synthesis of multi-gene phylogenetics and phylogenomics.</title>
        <authorList>
            <person name="Vandepol N."/>
            <person name="Liber J."/>
            <person name="Desiro A."/>
            <person name="Na H."/>
            <person name="Kennedy M."/>
            <person name="Barry K."/>
            <person name="Grigoriev I.V."/>
            <person name="Miller A.N."/>
            <person name="O'Donnell K."/>
            <person name="Stajich J.E."/>
            <person name="Bonito G."/>
        </authorList>
    </citation>
    <scope>NUCLEOTIDE SEQUENCE</scope>
    <source>
        <strain evidence="7">MES-2147</strain>
    </source>
</reference>
<organism evidence="7 8">
    <name type="scientific">Modicella reniformis</name>
    <dbReference type="NCBI Taxonomy" id="1440133"/>
    <lineage>
        <taxon>Eukaryota</taxon>
        <taxon>Fungi</taxon>
        <taxon>Fungi incertae sedis</taxon>
        <taxon>Mucoromycota</taxon>
        <taxon>Mortierellomycotina</taxon>
        <taxon>Mortierellomycetes</taxon>
        <taxon>Mortierellales</taxon>
        <taxon>Mortierellaceae</taxon>
        <taxon>Modicella</taxon>
    </lineage>
</organism>
<name>A0A9P6LXH7_9FUNG</name>
<evidence type="ECO:0000259" key="6">
    <source>
        <dbReference type="PROSITE" id="PS50076"/>
    </source>
</evidence>
<proteinExistence type="predicted"/>
<dbReference type="PANTHER" id="PTHR43908">
    <property type="entry name" value="AT29763P-RELATED"/>
    <property type="match status" value="1"/>
</dbReference>
<comment type="caution">
    <text evidence="7">The sequence shown here is derived from an EMBL/GenBank/DDBJ whole genome shotgun (WGS) entry which is preliminary data.</text>
</comment>
<evidence type="ECO:0000313" key="7">
    <source>
        <dbReference type="EMBL" id="KAF9949604.1"/>
    </source>
</evidence>
<feature type="compositionally biased region" description="Low complexity" evidence="5">
    <location>
        <begin position="224"/>
        <end position="244"/>
    </location>
</feature>
<keyword evidence="4" id="KW-0472">Membrane</keyword>
<feature type="region of interest" description="Disordered" evidence="5">
    <location>
        <begin position="218"/>
        <end position="252"/>
    </location>
</feature>
<feature type="non-terminal residue" evidence="7">
    <location>
        <position position="417"/>
    </location>
</feature>
<dbReference type="CDD" id="cd06257">
    <property type="entry name" value="DnaJ"/>
    <property type="match status" value="1"/>
</dbReference>
<sequence>MEVNKDEANRCLDIACRHLSSGNYASARKFGNKSIALYPTPEAIAFLARLDQEEASSSSQTAEASSSQLPTDSTKSSPTAGTASSSARPTSVPPRSRSTPTDHKPVEREYTPEHVAAVKKIRSSGGDFYKVLGLTKDATDADIKKAYRKLALQMHPDKNSAPGADEAFKIVSKAFTVLSDPQKRAIFDQHGPEDGKSTGVNYDRASPMAFHSATFAGPGFGGTHQFRPRTQTQRRQQRQHPQQQAGGGDGGTSGLSGLIQILPLILLFIMTMTSSFFSDSDSSNLPAAASDFSLGKHGSYKTARFTSARHVPYFVNEQQFMSVFMEPGQNQLSPNKVVNGYKVGQILTKLEENVEREYLGFMRNSCLSEKRQKEMLYKQALGAFGGLFGVDKSKLDAAQRMETPSCDTIRKKYGHQY</sequence>
<feature type="compositionally biased region" description="Low complexity" evidence="5">
    <location>
        <begin position="55"/>
        <end position="99"/>
    </location>
</feature>
<evidence type="ECO:0000256" key="3">
    <source>
        <dbReference type="ARBA" id="ARBA00022989"/>
    </source>
</evidence>